<gene>
    <name evidence="6" type="ORF">LK07_03705</name>
</gene>
<sequence length="265" mass="28840">MDETVEQAVQRAITTMHDRLGEPVTLDDMAKAAMFSKFHFTRVFQRVTGLSPGRFLSAIRLQRAKQLLVSTDLNVADISFLVGFNSVGTFSSRFSRSVGMSPSQYRKQGGFATHLPDPAPPESTESAADTSASLVEGVVRAHEERGGPVFVGLFPGRLPEGAPVRSTLLERPGHYQLHRVPKGSWYVHAHRLAHDVPNPSRAVAVEPEPMMVGSKGPIVTGREGDRMVRKVDVLLSSARIMDPPVLLAVPDARTLASRLATRDVG</sequence>
<dbReference type="PROSITE" id="PS01124">
    <property type="entry name" value="HTH_ARAC_FAMILY_2"/>
    <property type="match status" value="1"/>
</dbReference>
<evidence type="ECO:0000256" key="2">
    <source>
        <dbReference type="ARBA" id="ARBA00023125"/>
    </source>
</evidence>
<dbReference type="GO" id="GO:0003700">
    <property type="term" value="F:DNA-binding transcription factor activity"/>
    <property type="evidence" value="ECO:0007669"/>
    <property type="project" value="InterPro"/>
</dbReference>
<dbReference type="Pfam" id="PF12833">
    <property type="entry name" value="HTH_18"/>
    <property type="match status" value="1"/>
</dbReference>
<accession>A0A221NTJ5</accession>
<dbReference type="GO" id="GO:0043565">
    <property type="term" value="F:sequence-specific DNA binding"/>
    <property type="evidence" value="ECO:0007669"/>
    <property type="project" value="InterPro"/>
</dbReference>
<dbReference type="InterPro" id="IPR018062">
    <property type="entry name" value="HTH_AraC-typ_CS"/>
</dbReference>
<keyword evidence="2" id="KW-0238">DNA-binding</keyword>
<keyword evidence="1" id="KW-0805">Transcription regulation</keyword>
<evidence type="ECO:0000259" key="5">
    <source>
        <dbReference type="PROSITE" id="PS01124"/>
    </source>
</evidence>
<dbReference type="SMART" id="SM00342">
    <property type="entry name" value="HTH_ARAC"/>
    <property type="match status" value="1"/>
</dbReference>
<dbReference type="PANTHER" id="PTHR46796">
    <property type="entry name" value="HTH-TYPE TRANSCRIPTIONAL ACTIVATOR RHAS-RELATED"/>
    <property type="match status" value="1"/>
</dbReference>
<evidence type="ECO:0000313" key="6">
    <source>
        <dbReference type="EMBL" id="ASN23280.1"/>
    </source>
</evidence>
<evidence type="ECO:0000313" key="7">
    <source>
        <dbReference type="Proteomes" id="UP000031501"/>
    </source>
</evidence>
<dbReference type="SUPFAM" id="SSF46689">
    <property type="entry name" value="Homeodomain-like"/>
    <property type="match status" value="2"/>
</dbReference>
<protein>
    <submittedName>
        <fullName evidence="6">AraC family transcriptional regulator</fullName>
    </submittedName>
</protein>
<evidence type="ECO:0000256" key="1">
    <source>
        <dbReference type="ARBA" id="ARBA00023015"/>
    </source>
</evidence>
<dbReference type="Gene3D" id="1.10.10.60">
    <property type="entry name" value="Homeodomain-like"/>
    <property type="match status" value="2"/>
</dbReference>
<dbReference type="InterPro" id="IPR009057">
    <property type="entry name" value="Homeodomain-like_sf"/>
</dbReference>
<dbReference type="RefSeq" id="WP_039657091.1">
    <property type="nucleotide sequence ID" value="NZ_CP021080.1"/>
</dbReference>
<dbReference type="OrthoDB" id="9816011at2"/>
<evidence type="ECO:0000256" key="4">
    <source>
        <dbReference type="SAM" id="MobiDB-lite"/>
    </source>
</evidence>
<dbReference type="STRING" id="1355015.LK06_002620"/>
<keyword evidence="3" id="KW-0804">Transcription</keyword>
<dbReference type="InterPro" id="IPR018060">
    <property type="entry name" value="HTH_AraC"/>
</dbReference>
<evidence type="ECO:0000256" key="3">
    <source>
        <dbReference type="ARBA" id="ARBA00023163"/>
    </source>
</evidence>
<dbReference type="PROSITE" id="PS00041">
    <property type="entry name" value="HTH_ARAC_FAMILY_1"/>
    <property type="match status" value="1"/>
</dbReference>
<dbReference type="InterPro" id="IPR050204">
    <property type="entry name" value="AraC_XylS_family_regulators"/>
</dbReference>
<dbReference type="Proteomes" id="UP000031501">
    <property type="component" value="Chromosome"/>
</dbReference>
<feature type="region of interest" description="Disordered" evidence="4">
    <location>
        <begin position="109"/>
        <end position="131"/>
    </location>
</feature>
<dbReference type="InterPro" id="IPR020449">
    <property type="entry name" value="Tscrpt_reg_AraC-type_HTH"/>
</dbReference>
<dbReference type="KEGG" id="splu:LK06_002620"/>
<feature type="compositionally biased region" description="Low complexity" evidence="4">
    <location>
        <begin position="122"/>
        <end position="131"/>
    </location>
</feature>
<reference evidence="6 7" key="1">
    <citation type="submission" date="2017-07" db="EMBL/GenBank/DDBJ databases">
        <title>Genome sequence of Streptomyces pluripotens MUSC 137T.</title>
        <authorList>
            <person name="Ser H.-L."/>
            <person name="Lee L.-H."/>
        </authorList>
    </citation>
    <scope>NUCLEOTIDE SEQUENCE [LARGE SCALE GENOMIC DNA]</scope>
    <source>
        <strain evidence="6 7">MUSC 137</strain>
    </source>
</reference>
<dbReference type="EMBL" id="CP022433">
    <property type="protein sequence ID" value="ASN23280.1"/>
    <property type="molecule type" value="Genomic_DNA"/>
</dbReference>
<organism evidence="6 7">
    <name type="scientific">Streptomyces pluripotens</name>
    <dbReference type="NCBI Taxonomy" id="1355015"/>
    <lineage>
        <taxon>Bacteria</taxon>
        <taxon>Bacillati</taxon>
        <taxon>Actinomycetota</taxon>
        <taxon>Actinomycetes</taxon>
        <taxon>Kitasatosporales</taxon>
        <taxon>Streptomycetaceae</taxon>
        <taxon>Streptomyces</taxon>
    </lineage>
</organism>
<dbReference type="PRINTS" id="PR00032">
    <property type="entry name" value="HTHARAC"/>
</dbReference>
<dbReference type="PANTHER" id="PTHR46796:SF2">
    <property type="entry name" value="TRANSCRIPTIONAL REGULATORY PROTEIN"/>
    <property type="match status" value="1"/>
</dbReference>
<name>A0A221NTJ5_9ACTN</name>
<keyword evidence="7" id="KW-1185">Reference proteome</keyword>
<dbReference type="AlphaFoldDB" id="A0A221NTJ5"/>
<proteinExistence type="predicted"/>
<feature type="domain" description="HTH araC/xylS-type" evidence="5">
    <location>
        <begin position="10"/>
        <end position="108"/>
    </location>
</feature>